<proteinExistence type="predicted"/>
<evidence type="ECO:0000313" key="1">
    <source>
        <dbReference type="EMBL" id="JAH40257.1"/>
    </source>
</evidence>
<accession>A0A0E9SGA1</accession>
<name>A0A0E9SGA1_ANGAN</name>
<reference evidence="1" key="2">
    <citation type="journal article" date="2015" name="Fish Shellfish Immunol.">
        <title>Early steps in the European eel (Anguilla anguilla)-Vibrio vulnificus interaction in the gills: Role of the RtxA13 toxin.</title>
        <authorList>
            <person name="Callol A."/>
            <person name="Pajuelo D."/>
            <person name="Ebbesson L."/>
            <person name="Teles M."/>
            <person name="MacKenzie S."/>
            <person name="Amaro C."/>
        </authorList>
    </citation>
    <scope>NUCLEOTIDE SEQUENCE</scope>
</reference>
<protein>
    <submittedName>
        <fullName evidence="1">Uncharacterized protein</fullName>
    </submittedName>
</protein>
<organism evidence="1">
    <name type="scientific">Anguilla anguilla</name>
    <name type="common">European freshwater eel</name>
    <name type="synonym">Muraena anguilla</name>
    <dbReference type="NCBI Taxonomy" id="7936"/>
    <lineage>
        <taxon>Eukaryota</taxon>
        <taxon>Metazoa</taxon>
        <taxon>Chordata</taxon>
        <taxon>Craniata</taxon>
        <taxon>Vertebrata</taxon>
        <taxon>Euteleostomi</taxon>
        <taxon>Actinopterygii</taxon>
        <taxon>Neopterygii</taxon>
        <taxon>Teleostei</taxon>
        <taxon>Anguilliformes</taxon>
        <taxon>Anguillidae</taxon>
        <taxon>Anguilla</taxon>
    </lineage>
</organism>
<dbReference type="EMBL" id="GBXM01068320">
    <property type="protein sequence ID" value="JAH40257.1"/>
    <property type="molecule type" value="Transcribed_RNA"/>
</dbReference>
<reference evidence="1" key="1">
    <citation type="submission" date="2014-11" db="EMBL/GenBank/DDBJ databases">
        <authorList>
            <person name="Amaro Gonzalez C."/>
        </authorList>
    </citation>
    <scope>NUCLEOTIDE SEQUENCE</scope>
</reference>
<sequence>MLHVVSVSSHKIV</sequence>